<evidence type="ECO:0000313" key="2">
    <source>
        <dbReference type="Proteomes" id="UP000682733"/>
    </source>
</evidence>
<feature type="non-terminal residue" evidence="1">
    <location>
        <position position="1"/>
    </location>
</feature>
<gene>
    <name evidence="1" type="ORF">TMI583_LOCUS49465</name>
</gene>
<organism evidence="1 2">
    <name type="scientific">Didymodactylos carnosus</name>
    <dbReference type="NCBI Taxonomy" id="1234261"/>
    <lineage>
        <taxon>Eukaryota</taxon>
        <taxon>Metazoa</taxon>
        <taxon>Spiralia</taxon>
        <taxon>Gnathifera</taxon>
        <taxon>Rotifera</taxon>
        <taxon>Eurotatoria</taxon>
        <taxon>Bdelloidea</taxon>
        <taxon>Philodinida</taxon>
        <taxon>Philodinidae</taxon>
        <taxon>Didymodactylos</taxon>
    </lineage>
</organism>
<dbReference type="EMBL" id="CAJOBA010108083">
    <property type="protein sequence ID" value="CAF4544645.1"/>
    <property type="molecule type" value="Genomic_DNA"/>
</dbReference>
<dbReference type="Gene3D" id="3.90.176.10">
    <property type="entry name" value="Toxin ADP-ribosyltransferase, Chain A, domain 1"/>
    <property type="match status" value="1"/>
</dbReference>
<dbReference type="Proteomes" id="UP000682733">
    <property type="component" value="Unassembled WGS sequence"/>
</dbReference>
<sequence>TEDTDPLYKLRYFIIDLCLTLKSINNKYIDFYQDQFESSLVVYRGLTLSDNDINELKQSIGKYVSTNGFLSTSLSREVGEKFSFNILSEITIDTRLQKNLIYA</sequence>
<evidence type="ECO:0000313" key="1">
    <source>
        <dbReference type="EMBL" id="CAF4544645.1"/>
    </source>
</evidence>
<protein>
    <submittedName>
        <fullName evidence="1">Uncharacterized protein</fullName>
    </submittedName>
</protein>
<name>A0A8S2YBK1_9BILA</name>
<reference evidence="1" key="1">
    <citation type="submission" date="2021-02" db="EMBL/GenBank/DDBJ databases">
        <authorList>
            <person name="Nowell W R."/>
        </authorList>
    </citation>
    <scope>NUCLEOTIDE SEQUENCE</scope>
</reference>
<dbReference type="AlphaFoldDB" id="A0A8S2YBK1"/>
<accession>A0A8S2YBK1</accession>
<dbReference type="SUPFAM" id="SSF56399">
    <property type="entry name" value="ADP-ribosylation"/>
    <property type="match status" value="1"/>
</dbReference>
<proteinExistence type="predicted"/>
<comment type="caution">
    <text evidence="1">The sequence shown here is derived from an EMBL/GenBank/DDBJ whole genome shotgun (WGS) entry which is preliminary data.</text>
</comment>